<dbReference type="Pfam" id="PF19054">
    <property type="entry name" value="DUF5753"/>
    <property type="match status" value="1"/>
</dbReference>
<gene>
    <name evidence="2" type="ORF">HLB23_36405</name>
</gene>
<dbReference type="EMBL" id="JABELX010000020">
    <property type="protein sequence ID" value="NNH75275.1"/>
    <property type="molecule type" value="Genomic_DNA"/>
</dbReference>
<comment type="caution">
    <text evidence="2">The sequence shown here is derived from an EMBL/GenBank/DDBJ whole genome shotgun (WGS) entry which is preliminary data.</text>
</comment>
<dbReference type="Proteomes" id="UP000586827">
    <property type="component" value="Unassembled WGS sequence"/>
</dbReference>
<dbReference type="AlphaFoldDB" id="A0A849CF32"/>
<name>A0A849CF32_9NOCA</name>
<reference evidence="2 3" key="1">
    <citation type="submission" date="2020-05" db="EMBL/GenBank/DDBJ databases">
        <title>MicrobeNet Type strains.</title>
        <authorList>
            <person name="Nicholson A.C."/>
        </authorList>
    </citation>
    <scope>NUCLEOTIDE SEQUENCE [LARGE SCALE GENOMIC DNA]</scope>
    <source>
        <strain evidence="2 3">JCM 3224</strain>
    </source>
</reference>
<evidence type="ECO:0000259" key="1">
    <source>
        <dbReference type="Pfam" id="PF19054"/>
    </source>
</evidence>
<accession>A0A849CF32</accession>
<dbReference type="RefSeq" id="WP_067528344.1">
    <property type="nucleotide sequence ID" value="NZ_JABELX010000020.1"/>
</dbReference>
<keyword evidence="3" id="KW-1185">Reference proteome</keyword>
<protein>
    <submittedName>
        <fullName evidence="2">Helix-turn-helix domain-containing protein</fullName>
    </submittedName>
</protein>
<dbReference type="InterPro" id="IPR043917">
    <property type="entry name" value="DUF5753"/>
</dbReference>
<evidence type="ECO:0000313" key="2">
    <source>
        <dbReference type="EMBL" id="NNH75275.1"/>
    </source>
</evidence>
<feature type="domain" description="DUF5753" evidence="1">
    <location>
        <begin position="107"/>
        <end position="289"/>
    </location>
</feature>
<sequence>MSTVSRRAFGKFLRQIREGAKVSGLSAGLHIETSKQTLLRLEDGIPTKIATAQIGQLLDLYKVAPDVRSEALRLWGEVREQAKQDKLQGNSKGFWQPYADQFASHFPHYLRLEAAANCLTAHQLVLVPGLLQTADYRRALARLEVPGLSAVNVERRIELAERRQVRLTDSGFRTDVLLSEAVLRHRPGTPAVMAAQLRWLAEVGNRDNISVRVIPFETGPHRGLAIQSFHMLEFPRLNGGLVEPTVVYLEGAVGALYHEQADVVARYQEAISALRAVALSEDDTRDLVSRVAKEYEA</sequence>
<evidence type="ECO:0000313" key="3">
    <source>
        <dbReference type="Proteomes" id="UP000586827"/>
    </source>
</evidence>
<proteinExistence type="predicted"/>
<organism evidence="2 3">
    <name type="scientific">Nocardia uniformis</name>
    <dbReference type="NCBI Taxonomy" id="53432"/>
    <lineage>
        <taxon>Bacteria</taxon>
        <taxon>Bacillati</taxon>
        <taxon>Actinomycetota</taxon>
        <taxon>Actinomycetes</taxon>
        <taxon>Mycobacteriales</taxon>
        <taxon>Nocardiaceae</taxon>
        <taxon>Nocardia</taxon>
    </lineage>
</organism>